<sequence>MVDGKICSALSSSSSSRCHICGAYPSDMNKLEKTLNLTPSKETYKFGLSHLHMRIRCLDMIGFQISSSSTSFPISQLSFPIKQTAATSSMTFSLELTPNFSMNTMKDEATA</sequence>
<accession>A0AAE1LKF8</accession>
<gene>
    <name evidence="1" type="ORF">KUF71_001919</name>
</gene>
<evidence type="ECO:0000313" key="2">
    <source>
        <dbReference type="Proteomes" id="UP001219518"/>
    </source>
</evidence>
<keyword evidence="2" id="KW-1185">Reference proteome</keyword>
<dbReference type="GO" id="GO:0008168">
    <property type="term" value="F:methyltransferase activity"/>
    <property type="evidence" value="ECO:0007669"/>
    <property type="project" value="UniProtKB-KW"/>
</dbReference>
<proteinExistence type="predicted"/>
<evidence type="ECO:0000313" key="1">
    <source>
        <dbReference type="EMBL" id="KAK3923511.1"/>
    </source>
</evidence>
<reference evidence="1" key="1">
    <citation type="submission" date="2021-07" db="EMBL/GenBank/DDBJ databases">
        <authorList>
            <person name="Catto M.A."/>
            <person name="Jacobson A."/>
            <person name="Kennedy G."/>
            <person name="Labadie P."/>
            <person name="Hunt B.G."/>
            <person name="Srinivasan R."/>
        </authorList>
    </citation>
    <scope>NUCLEOTIDE SEQUENCE</scope>
    <source>
        <strain evidence="1">PL_HMW_Pooled</strain>
        <tissue evidence="1">Head</tissue>
    </source>
</reference>
<reference evidence="1" key="2">
    <citation type="journal article" date="2023" name="BMC Genomics">
        <title>Pest status, molecular evolution, and epigenetic factors derived from the genome assembly of Frankliniella fusca, a thysanopteran phytovirus vector.</title>
        <authorList>
            <person name="Catto M.A."/>
            <person name="Labadie P.E."/>
            <person name="Jacobson A.L."/>
            <person name="Kennedy G.G."/>
            <person name="Srinivasan R."/>
            <person name="Hunt B.G."/>
        </authorList>
    </citation>
    <scope>NUCLEOTIDE SEQUENCE</scope>
    <source>
        <strain evidence="1">PL_HMW_Pooled</strain>
    </source>
</reference>
<protein>
    <submittedName>
        <fullName evidence="1">Ribosomal RNA small subunit methyltransferase F</fullName>
    </submittedName>
</protein>
<dbReference type="Proteomes" id="UP001219518">
    <property type="component" value="Unassembled WGS sequence"/>
</dbReference>
<name>A0AAE1LKF8_9NEOP</name>
<organism evidence="1 2">
    <name type="scientific">Frankliniella fusca</name>
    <dbReference type="NCBI Taxonomy" id="407009"/>
    <lineage>
        <taxon>Eukaryota</taxon>
        <taxon>Metazoa</taxon>
        <taxon>Ecdysozoa</taxon>
        <taxon>Arthropoda</taxon>
        <taxon>Hexapoda</taxon>
        <taxon>Insecta</taxon>
        <taxon>Pterygota</taxon>
        <taxon>Neoptera</taxon>
        <taxon>Paraneoptera</taxon>
        <taxon>Thysanoptera</taxon>
        <taxon>Terebrantia</taxon>
        <taxon>Thripoidea</taxon>
        <taxon>Thripidae</taxon>
        <taxon>Frankliniella</taxon>
    </lineage>
</organism>
<dbReference type="AlphaFoldDB" id="A0AAE1LKF8"/>
<dbReference type="GO" id="GO:0032259">
    <property type="term" value="P:methylation"/>
    <property type="evidence" value="ECO:0007669"/>
    <property type="project" value="UniProtKB-KW"/>
</dbReference>
<keyword evidence="1" id="KW-0808">Transferase</keyword>
<comment type="caution">
    <text evidence="1">The sequence shown here is derived from an EMBL/GenBank/DDBJ whole genome shotgun (WGS) entry which is preliminary data.</text>
</comment>
<dbReference type="EMBL" id="JAHWGI010001147">
    <property type="protein sequence ID" value="KAK3923511.1"/>
    <property type="molecule type" value="Genomic_DNA"/>
</dbReference>
<keyword evidence="1" id="KW-0489">Methyltransferase</keyword>